<evidence type="ECO:0000313" key="3">
    <source>
        <dbReference type="Proteomes" id="UP000193067"/>
    </source>
</evidence>
<dbReference type="EMBL" id="KZ084105">
    <property type="protein sequence ID" value="OSD02492.1"/>
    <property type="molecule type" value="Genomic_DNA"/>
</dbReference>
<protein>
    <submittedName>
        <fullName evidence="2">Uncharacterized protein</fullName>
    </submittedName>
</protein>
<dbReference type="Proteomes" id="UP000193067">
    <property type="component" value="Unassembled WGS sequence"/>
</dbReference>
<dbReference type="AlphaFoldDB" id="A0A1Y2IRC1"/>
<proteinExistence type="predicted"/>
<evidence type="ECO:0000256" key="1">
    <source>
        <dbReference type="SAM" id="MobiDB-lite"/>
    </source>
</evidence>
<reference evidence="2 3" key="1">
    <citation type="journal article" date="2015" name="Biotechnol. Biofuels">
        <title>Enhanced degradation of softwood versus hardwood by the white-rot fungus Pycnoporus coccineus.</title>
        <authorList>
            <person name="Couturier M."/>
            <person name="Navarro D."/>
            <person name="Chevret D."/>
            <person name="Henrissat B."/>
            <person name="Piumi F."/>
            <person name="Ruiz-Duenas F.J."/>
            <person name="Martinez A.T."/>
            <person name="Grigoriev I.V."/>
            <person name="Riley R."/>
            <person name="Lipzen A."/>
            <person name="Berrin J.G."/>
            <person name="Master E.R."/>
            <person name="Rosso M.N."/>
        </authorList>
    </citation>
    <scope>NUCLEOTIDE SEQUENCE [LARGE SCALE GENOMIC DNA]</scope>
    <source>
        <strain evidence="2 3">BRFM310</strain>
    </source>
</reference>
<keyword evidence="3" id="KW-1185">Reference proteome</keyword>
<feature type="compositionally biased region" description="Polar residues" evidence="1">
    <location>
        <begin position="116"/>
        <end position="129"/>
    </location>
</feature>
<sequence>MYSSDDYLDLSYAQSDDFPDYDQSTSSSTYVCTTVSSLPTLVPHALPYLDLPVYGSEHVGNRSAFDVFPFMERNLPSVFPHLTGVFGDWAAATAYQQSCIAPSALCSNPIHESGAMDQQDSSDQRTSPEITHEVHNDENNIYAPQARQDQEQRHDGVCFSFSSGAHASSVRTSIGVENVPVCTSPVPSTQSTHPPSTTPKSLGSLAPPKRVGPSKEDNAARALAPRFDNIPQESDPPRQSQTKSSSSLADALKDDTQEGSAVVAPFRDSQVEVDALRRSTTTGARTSKTVVADANVGGILEGAPSSVAAIHEGRRPRKRRALVSDASASDSQGVRYLTRHAAHSLDTPSSERTSRLQEGPAVDASAPQPSAGRRIRSRLLLTIPSQSSRFRKRSRDGTDSDATSDAEEYVSDSRDPDYSDSDHDFTDDDADDDDAEFLPETSRAPATKRRTVTFASQPHKASKGRVAKSSETPSGKETRYYKQGSQNVPYSHQGDWKRHAFSKLHTRAWCPWCHHLRVDDPSGPKGPGTYSRLRDSPKRHLVNCEKFKKSKFYAVLLAKGRRKDEIIASALPKFAVAVKCVNDEHYKQQLKDMGLTHEDVLAELQPRGTVYKWVDCQCCALPAASTFKNIQ</sequence>
<gene>
    <name evidence="2" type="ORF">PYCCODRAFT_1467842</name>
</gene>
<feature type="compositionally biased region" description="Basic and acidic residues" evidence="1">
    <location>
        <begin position="411"/>
        <end position="424"/>
    </location>
</feature>
<feature type="region of interest" description="Disordered" evidence="1">
    <location>
        <begin position="184"/>
        <end position="266"/>
    </location>
</feature>
<accession>A0A1Y2IRC1</accession>
<organism evidence="2 3">
    <name type="scientific">Trametes coccinea (strain BRFM310)</name>
    <name type="common">Pycnoporus coccineus</name>
    <dbReference type="NCBI Taxonomy" id="1353009"/>
    <lineage>
        <taxon>Eukaryota</taxon>
        <taxon>Fungi</taxon>
        <taxon>Dikarya</taxon>
        <taxon>Basidiomycota</taxon>
        <taxon>Agaricomycotina</taxon>
        <taxon>Agaricomycetes</taxon>
        <taxon>Polyporales</taxon>
        <taxon>Polyporaceae</taxon>
        <taxon>Trametes</taxon>
    </lineage>
</organism>
<feature type="compositionally biased region" description="Acidic residues" evidence="1">
    <location>
        <begin position="425"/>
        <end position="437"/>
    </location>
</feature>
<feature type="region of interest" description="Disordered" evidence="1">
    <location>
        <begin position="307"/>
        <end position="486"/>
    </location>
</feature>
<evidence type="ECO:0000313" key="2">
    <source>
        <dbReference type="EMBL" id="OSD02492.1"/>
    </source>
</evidence>
<name>A0A1Y2IRC1_TRAC3</name>
<feature type="region of interest" description="Disordered" evidence="1">
    <location>
        <begin position="110"/>
        <end position="142"/>
    </location>
</feature>
<feature type="compositionally biased region" description="Low complexity" evidence="1">
    <location>
        <begin position="184"/>
        <end position="201"/>
    </location>
</feature>
<dbReference type="OrthoDB" id="2757323at2759"/>